<protein>
    <submittedName>
        <fullName evidence="2">Uncharacterized protein</fullName>
    </submittedName>
</protein>
<accession>A0AAJ0IA39</accession>
<evidence type="ECO:0000313" key="2">
    <source>
        <dbReference type="EMBL" id="KAK3494739.1"/>
    </source>
</evidence>
<evidence type="ECO:0000313" key="3">
    <source>
        <dbReference type="Proteomes" id="UP001285908"/>
    </source>
</evidence>
<feature type="signal peptide" evidence="1">
    <location>
        <begin position="1"/>
        <end position="25"/>
    </location>
</feature>
<dbReference type="Proteomes" id="UP001285908">
    <property type="component" value="Unassembled WGS sequence"/>
</dbReference>
<dbReference type="RefSeq" id="XP_062694168.1">
    <property type="nucleotide sequence ID" value="XM_062837029.1"/>
</dbReference>
<comment type="caution">
    <text evidence="2">The sequence shown here is derived from an EMBL/GenBank/DDBJ whole genome shotgun (WGS) entry which is preliminary data.</text>
</comment>
<dbReference type="EMBL" id="JAULSX010000003">
    <property type="protein sequence ID" value="KAK3494739.1"/>
    <property type="molecule type" value="Genomic_DNA"/>
</dbReference>
<keyword evidence="3" id="KW-1185">Reference proteome</keyword>
<gene>
    <name evidence="2" type="ORF">B0T23DRAFT_377351</name>
</gene>
<proteinExistence type="predicted"/>
<evidence type="ECO:0000256" key="1">
    <source>
        <dbReference type="SAM" id="SignalP"/>
    </source>
</evidence>
<sequence length="88" mass="9701">MSSGYVHIWILCISLLLACIRSASARPLNMRGKKDVPSESLRYVGKVSPRDKRSLFGQGILKLSTGSKYATWVATLQSTKQTQHSFGS</sequence>
<reference evidence="2 3" key="1">
    <citation type="journal article" date="2023" name="Mol. Phylogenet. Evol.">
        <title>Genome-scale phylogeny and comparative genomics of the fungal order Sordariales.</title>
        <authorList>
            <person name="Hensen N."/>
            <person name="Bonometti L."/>
            <person name="Westerberg I."/>
            <person name="Brannstrom I.O."/>
            <person name="Guillou S."/>
            <person name="Cros-Aarteil S."/>
            <person name="Calhoun S."/>
            <person name="Haridas S."/>
            <person name="Kuo A."/>
            <person name="Mondo S."/>
            <person name="Pangilinan J."/>
            <person name="Riley R."/>
            <person name="LaButti K."/>
            <person name="Andreopoulos B."/>
            <person name="Lipzen A."/>
            <person name="Chen C."/>
            <person name="Yan M."/>
            <person name="Daum C."/>
            <person name="Ng V."/>
            <person name="Clum A."/>
            <person name="Steindorff A."/>
            <person name="Ohm R.A."/>
            <person name="Martin F."/>
            <person name="Silar P."/>
            <person name="Natvig D.O."/>
            <person name="Lalanne C."/>
            <person name="Gautier V."/>
            <person name="Ament-Velasquez S.L."/>
            <person name="Kruys A."/>
            <person name="Hutchinson M.I."/>
            <person name="Powell A.J."/>
            <person name="Barry K."/>
            <person name="Miller A.N."/>
            <person name="Grigoriev I.V."/>
            <person name="Debuchy R."/>
            <person name="Gladieux P."/>
            <person name="Hiltunen Thoren M."/>
            <person name="Johannesson H."/>
        </authorList>
    </citation>
    <scope>NUCLEOTIDE SEQUENCE [LARGE SCALE GENOMIC DNA]</scope>
    <source>
        <strain evidence="2 3">FGSC 10403</strain>
    </source>
</reference>
<organism evidence="2 3">
    <name type="scientific">Neurospora hispaniola</name>
    <dbReference type="NCBI Taxonomy" id="588809"/>
    <lineage>
        <taxon>Eukaryota</taxon>
        <taxon>Fungi</taxon>
        <taxon>Dikarya</taxon>
        <taxon>Ascomycota</taxon>
        <taxon>Pezizomycotina</taxon>
        <taxon>Sordariomycetes</taxon>
        <taxon>Sordariomycetidae</taxon>
        <taxon>Sordariales</taxon>
        <taxon>Sordariaceae</taxon>
        <taxon>Neurospora</taxon>
    </lineage>
</organism>
<keyword evidence="1" id="KW-0732">Signal</keyword>
<dbReference type="AlphaFoldDB" id="A0AAJ0IA39"/>
<dbReference type="GeneID" id="87874651"/>
<feature type="chain" id="PRO_5042498413" evidence="1">
    <location>
        <begin position="26"/>
        <end position="88"/>
    </location>
</feature>
<name>A0AAJ0IA39_9PEZI</name>